<proteinExistence type="predicted"/>
<accession>A0AAE9VMH8</accession>
<dbReference type="GO" id="GO:0003677">
    <property type="term" value="F:DNA binding"/>
    <property type="evidence" value="ECO:0007669"/>
    <property type="project" value="InterPro"/>
</dbReference>
<dbReference type="InterPro" id="IPR037914">
    <property type="entry name" value="SpoVT-AbrB_sf"/>
</dbReference>
<reference evidence="3 4" key="2">
    <citation type="journal article" date="2012" name="Virology">
        <title>Temperate membrane-containing halophilic archaeal virus SNJ1 has a circular dsDNA genome identical to that of plasmid pHH205.</title>
        <authorList>
            <person name="Zhang Z."/>
            <person name="Liu Y."/>
            <person name="Wang S."/>
            <person name="Yang D."/>
            <person name="Cheng Y."/>
            <person name="Hu J."/>
            <person name="Chen J."/>
            <person name="Mei Y."/>
            <person name="Shen P."/>
            <person name="Bamford D.H."/>
            <person name="Chen X."/>
        </authorList>
    </citation>
    <scope>NUCLEOTIDE SEQUENCE [LARGE SCALE GENOMIC DNA]</scope>
</reference>
<dbReference type="Pfam" id="PF04014">
    <property type="entry name" value="MazE_antitoxin"/>
    <property type="match status" value="1"/>
</dbReference>
<sequence>MSVRVDTESNEFVDERDVRTSGGSTVVTIPPEILKQSGLEPGDSVEFRVGFDEEGTIRLQETETDES</sequence>
<protein>
    <submittedName>
        <fullName evidence="3">MazE superfamily protein</fullName>
    </submittedName>
</protein>
<dbReference type="Gene3D" id="2.10.260.10">
    <property type="match status" value="1"/>
</dbReference>
<dbReference type="SMR" id="A0AAE9VMH8"/>
<evidence type="ECO:0000256" key="1">
    <source>
        <dbReference type="SAM" id="MobiDB-lite"/>
    </source>
</evidence>
<feature type="domain" description="SpoVT-AbrB" evidence="2">
    <location>
        <begin position="19"/>
        <end position="65"/>
    </location>
</feature>
<feature type="region of interest" description="Disordered" evidence="1">
    <location>
        <begin position="1"/>
        <end position="25"/>
    </location>
</feature>
<dbReference type="Proteomes" id="UP000052103">
    <property type="component" value="Segment"/>
</dbReference>
<dbReference type="GeneID" id="60339520"/>
<dbReference type="RefSeq" id="YP_010581796.1">
    <property type="nucleotide sequence ID" value="NC_003158.2"/>
</dbReference>
<dbReference type="KEGG" id="vg:60339520"/>
<evidence type="ECO:0000313" key="4">
    <source>
        <dbReference type="Proteomes" id="UP000052103"/>
    </source>
</evidence>
<dbReference type="SUPFAM" id="SSF89447">
    <property type="entry name" value="AbrB/MazE/MraZ-like"/>
    <property type="match status" value="1"/>
</dbReference>
<organism evidence="3 4">
    <name type="scientific">Saline Natrinema sp. J7-1 virus 1</name>
    <dbReference type="NCBI Taxonomy" id="2847285"/>
    <lineage>
        <taxon>Viruses</taxon>
        <taxon>Singelaviria</taxon>
        <taxon>Helvetiavirae</taxon>
        <taxon>Dividoviricota</taxon>
        <taxon>Laserviricetes</taxon>
        <taxon>Halopanivirales</taxon>
        <taxon>Simuloviridae</taxon>
        <taxon>Yingchengvirus</taxon>
        <taxon>Yingchengvirus sinense</taxon>
        <taxon>Yingchengvirus SNJ1</taxon>
    </lineage>
</organism>
<reference evidence="3 4" key="1">
    <citation type="journal article" date="2003" name="FEMS Microbiol. Lett.">
        <title>Characterization of a novel plasmid from extremely halophilic Archaea: nucleotide sequence and function analysis.</title>
        <authorList>
            <person name="Ye X."/>
            <person name="Ou J."/>
            <person name="Ni L."/>
            <person name="Shi W."/>
            <person name="Shen P."/>
        </authorList>
    </citation>
    <scope>NUCLEOTIDE SEQUENCE [LARGE SCALE GENOMIC DNA]</scope>
</reference>
<evidence type="ECO:0000259" key="2">
    <source>
        <dbReference type="SMART" id="SM00966"/>
    </source>
</evidence>
<keyword evidence="4" id="KW-1185">Reference proteome</keyword>
<dbReference type="EMBL" id="AY048850">
    <property type="protein sequence ID" value="WBE14039.1"/>
    <property type="molecule type" value="Genomic_DNA"/>
</dbReference>
<dbReference type="InterPro" id="IPR007159">
    <property type="entry name" value="SpoVT-AbrB_dom"/>
</dbReference>
<dbReference type="SMART" id="SM00966">
    <property type="entry name" value="SpoVT_AbrB"/>
    <property type="match status" value="1"/>
</dbReference>
<name>A0AAE9VMH8_9VIRU</name>
<evidence type="ECO:0000313" key="3">
    <source>
        <dbReference type="EMBL" id="WBE14039.1"/>
    </source>
</evidence>